<dbReference type="GeneID" id="25564708"/>
<dbReference type="InterPro" id="IPR036936">
    <property type="entry name" value="CRIB_dom_sf"/>
</dbReference>
<comment type="similarity">
    <text evidence="2">Belongs to the protein kinase superfamily. STE Ser/Thr protein kinase family. STE20 subfamily.</text>
</comment>
<dbReference type="PROSITE" id="PS00108">
    <property type="entry name" value="PROTEIN_KINASE_ST"/>
    <property type="match status" value="1"/>
</dbReference>
<evidence type="ECO:0000256" key="1">
    <source>
        <dbReference type="ARBA" id="ARBA00001946"/>
    </source>
</evidence>
<dbReference type="FunFam" id="1.10.510.10:FF:000768">
    <property type="entry name" value="Non-specific serine/threonine protein kinase"/>
    <property type="match status" value="1"/>
</dbReference>
<dbReference type="PROSITE" id="PS50003">
    <property type="entry name" value="PH_DOMAIN"/>
    <property type="match status" value="1"/>
</dbReference>
<evidence type="ECO:0000256" key="4">
    <source>
        <dbReference type="ARBA" id="ARBA00022723"/>
    </source>
</evidence>
<evidence type="ECO:0000256" key="9">
    <source>
        <dbReference type="ARBA" id="ARBA00048679"/>
    </source>
</evidence>
<evidence type="ECO:0000256" key="11">
    <source>
        <dbReference type="SAM" id="Coils"/>
    </source>
</evidence>
<dbReference type="FunFam" id="2.30.29.30:FF:000286">
    <property type="entry name" value="PH-protein kinase domain containing protein"/>
    <property type="match status" value="1"/>
</dbReference>
<dbReference type="SUPFAM" id="SSF56112">
    <property type="entry name" value="Protein kinase-like (PK-like)"/>
    <property type="match status" value="1"/>
</dbReference>
<comment type="catalytic activity">
    <reaction evidence="9">
        <text>L-seryl-[protein] + ATP = O-phospho-L-seryl-[protein] + ADP + H(+)</text>
        <dbReference type="Rhea" id="RHEA:17989"/>
        <dbReference type="Rhea" id="RHEA-COMP:9863"/>
        <dbReference type="Rhea" id="RHEA-COMP:11604"/>
        <dbReference type="ChEBI" id="CHEBI:15378"/>
        <dbReference type="ChEBI" id="CHEBI:29999"/>
        <dbReference type="ChEBI" id="CHEBI:30616"/>
        <dbReference type="ChEBI" id="CHEBI:83421"/>
        <dbReference type="ChEBI" id="CHEBI:456216"/>
        <dbReference type="EC" id="2.7.11.1"/>
    </reaction>
</comment>
<protein>
    <submittedName>
        <fullName evidence="15">STE/STE20/PAKA protein kinase</fullName>
    </submittedName>
</protein>
<dbReference type="Gene3D" id="3.90.810.10">
    <property type="entry name" value="CRIB domain"/>
    <property type="match status" value="1"/>
</dbReference>
<keyword evidence="3" id="KW-0808">Transferase</keyword>
<dbReference type="InterPro" id="IPR000095">
    <property type="entry name" value="CRIB_dom"/>
</dbReference>
<sequence>MSAASPQPASKRGFLEKRGGSKLARKWKRRWFVLEANKVYYFKERGDSLAEALGAINMNNATDVRPLSKVSTKRFPFEVDTPTRVWQLSAESEMVRKAWLDVLSQCLRGSISTPFNVTHDVHVTVLDGILEGLPDEWKELLRESDFTEAEMKNNTTAILQVLQFQAEGPQTTGAGAASRGRLARDSIAPGALDELALSPPGGADAADAASARRLTDNASQAAAIVAAFSALPELDGSMEVLEALVDGTDPAPLFGTLVKIGAGGFGDVYKGVHNESQSVVAIKQIELSGENVDMLGLQNEIAMMKVVAHPNIVRFAGAYLEASSMLWICMEFIDAGALTDVIAYREMSEAEIAYVCRPILCALEFLHQFNVIHRDIKSENILLSSAGDIKLADFGFSTRLDPKDGKGQAEGQVVGTPYWMAPEIVRGQPYGIPVDVWSLGIAAIEMADAEPPYCEFPPMRALFLIATHGSPSLQEPDRWSEAFRDFLARALEVDASNRATATKLLEHSFIGQACSRADFVAALDEAKIVRAQIEAAEAEEAAAAATAAL</sequence>
<dbReference type="Gene3D" id="1.10.510.10">
    <property type="entry name" value="Transferase(Phosphotransferase) domain 1"/>
    <property type="match status" value="1"/>
</dbReference>
<dbReference type="Gene3D" id="2.30.29.30">
    <property type="entry name" value="Pleckstrin-homology domain (PH domain)/Phosphotyrosine-binding domain (PTB)"/>
    <property type="match status" value="1"/>
</dbReference>
<dbReference type="SMART" id="SM00220">
    <property type="entry name" value="S_TKc"/>
    <property type="match status" value="1"/>
</dbReference>
<feature type="domain" description="PH" evidence="12">
    <location>
        <begin position="8"/>
        <end position="108"/>
    </location>
</feature>
<organism evidence="15 16">
    <name type="scientific">Thecamonas trahens ATCC 50062</name>
    <dbReference type="NCBI Taxonomy" id="461836"/>
    <lineage>
        <taxon>Eukaryota</taxon>
        <taxon>Apusozoa</taxon>
        <taxon>Apusomonadida</taxon>
        <taxon>Apusomonadidae</taxon>
        <taxon>Thecamonas</taxon>
    </lineage>
</organism>
<dbReference type="InterPro" id="IPR008271">
    <property type="entry name" value="Ser/Thr_kinase_AS"/>
</dbReference>
<accession>A0A0L0DB02</accession>
<feature type="domain" description="CRIB" evidence="14">
    <location>
        <begin position="111"/>
        <end position="124"/>
    </location>
</feature>
<dbReference type="GO" id="GO:0046872">
    <property type="term" value="F:metal ion binding"/>
    <property type="evidence" value="ECO:0007669"/>
    <property type="project" value="UniProtKB-KW"/>
</dbReference>
<evidence type="ECO:0000256" key="2">
    <source>
        <dbReference type="ARBA" id="ARBA00008874"/>
    </source>
</evidence>
<evidence type="ECO:0000256" key="7">
    <source>
        <dbReference type="ARBA" id="ARBA00022842"/>
    </source>
</evidence>
<keyword evidence="7" id="KW-0460">Magnesium</keyword>
<dbReference type="SMART" id="SM00233">
    <property type="entry name" value="PH"/>
    <property type="match status" value="1"/>
</dbReference>
<evidence type="ECO:0000259" key="13">
    <source>
        <dbReference type="PROSITE" id="PS50011"/>
    </source>
</evidence>
<evidence type="ECO:0000259" key="12">
    <source>
        <dbReference type="PROSITE" id="PS50003"/>
    </source>
</evidence>
<dbReference type="Pfam" id="PF00786">
    <property type="entry name" value="PBD"/>
    <property type="match status" value="1"/>
</dbReference>
<dbReference type="SUPFAM" id="SSF50729">
    <property type="entry name" value="PH domain-like"/>
    <property type="match status" value="1"/>
</dbReference>
<dbReference type="SMART" id="SM00285">
    <property type="entry name" value="PBD"/>
    <property type="match status" value="1"/>
</dbReference>
<keyword evidence="5 10" id="KW-0547">Nucleotide-binding</keyword>
<dbReference type="RefSeq" id="XP_013757985.1">
    <property type="nucleotide sequence ID" value="XM_013902531.1"/>
</dbReference>
<dbReference type="InterPro" id="IPR001849">
    <property type="entry name" value="PH_domain"/>
</dbReference>
<dbReference type="EMBL" id="GL349454">
    <property type="protein sequence ID" value="KNC49271.1"/>
    <property type="molecule type" value="Genomic_DNA"/>
</dbReference>
<keyword evidence="4" id="KW-0479">Metal-binding</keyword>
<proteinExistence type="inferred from homology"/>
<dbReference type="Pfam" id="PF00169">
    <property type="entry name" value="PH"/>
    <property type="match status" value="1"/>
</dbReference>
<dbReference type="InterPro" id="IPR051931">
    <property type="entry name" value="PAK3-like"/>
</dbReference>
<dbReference type="PANTHER" id="PTHR45832:SF22">
    <property type="entry name" value="SERINE_THREONINE-PROTEIN KINASE SAMKA-RELATED"/>
    <property type="match status" value="1"/>
</dbReference>
<dbReference type="GO" id="GO:0106310">
    <property type="term" value="F:protein serine kinase activity"/>
    <property type="evidence" value="ECO:0007669"/>
    <property type="project" value="RHEA"/>
</dbReference>
<dbReference type="InterPro" id="IPR000719">
    <property type="entry name" value="Prot_kinase_dom"/>
</dbReference>
<evidence type="ECO:0000313" key="15">
    <source>
        <dbReference type="EMBL" id="KNC49271.1"/>
    </source>
</evidence>
<dbReference type="PROSITE" id="PS50108">
    <property type="entry name" value="CRIB"/>
    <property type="match status" value="1"/>
</dbReference>
<keyword evidence="6 10" id="KW-0067">ATP-binding</keyword>
<dbReference type="OrthoDB" id="275301at2759"/>
<evidence type="ECO:0000256" key="3">
    <source>
        <dbReference type="ARBA" id="ARBA00022679"/>
    </source>
</evidence>
<evidence type="ECO:0000256" key="6">
    <source>
        <dbReference type="ARBA" id="ARBA00022840"/>
    </source>
</evidence>
<evidence type="ECO:0000256" key="5">
    <source>
        <dbReference type="ARBA" id="ARBA00022741"/>
    </source>
</evidence>
<dbReference type="GO" id="GO:0005524">
    <property type="term" value="F:ATP binding"/>
    <property type="evidence" value="ECO:0007669"/>
    <property type="project" value="UniProtKB-UniRule"/>
</dbReference>
<comment type="catalytic activity">
    <reaction evidence="8">
        <text>L-threonyl-[protein] + ATP = O-phospho-L-threonyl-[protein] + ADP + H(+)</text>
        <dbReference type="Rhea" id="RHEA:46608"/>
        <dbReference type="Rhea" id="RHEA-COMP:11060"/>
        <dbReference type="Rhea" id="RHEA-COMP:11605"/>
        <dbReference type="ChEBI" id="CHEBI:15378"/>
        <dbReference type="ChEBI" id="CHEBI:30013"/>
        <dbReference type="ChEBI" id="CHEBI:30616"/>
        <dbReference type="ChEBI" id="CHEBI:61977"/>
        <dbReference type="ChEBI" id="CHEBI:456216"/>
        <dbReference type="EC" id="2.7.11.1"/>
    </reaction>
</comment>
<dbReference type="Pfam" id="PF00069">
    <property type="entry name" value="Pkinase"/>
    <property type="match status" value="1"/>
</dbReference>
<evidence type="ECO:0000259" key="14">
    <source>
        <dbReference type="PROSITE" id="PS50108"/>
    </source>
</evidence>
<feature type="binding site" evidence="10">
    <location>
        <position position="283"/>
    </location>
    <ligand>
        <name>ATP</name>
        <dbReference type="ChEBI" id="CHEBI:30616"/>
    </ligand>
</feature>
<feature type="domain" description="Protein kinase" evidence="13">
    <location>
        <begin position="254"/>
        <end position="510"/>
    </location>
</feature>
<dbReference type="InterPro" id="IPR017441">
    <property type="entry name" value="Protein_kinase_ATP_BS"/>
</dbReference>
<dbReference type="PROSITE" id="PS50011">
    <property type="entry name" value="PROTEIN_KINASE_DOM"/>
    <property type="match status" value="1"/>
</dbReference>
<dbReference type="PROSITE" id="PS00107">
    <property type="entry name" value="PROTEIN_KINASE_ATP"/>
    <property type="match status" value="1"/>
</dbReference>
<evidence type="ECO:0000256" key="8">
    <source>
        <dbReference type="ARBA" id="ARBA00047899"/>
    </source>
</evidence>
<dbReference type="PANTHER" id="PTHR45832">
    <property type="entry name" value="SERINE/THREONINE-PROTEIN KINASE SAMKA-RELATED-RELATED"/>
    <property type="match status" value="1"/>
</dbReference>
<dbReference type="InterPro" id="IPR011009">
    <property type="entry name" value="Kinase-like_dom_sf"/>
</dbReference>
<keyword evidence="11" id="KW-0175">Coiled coil</keyword>
<dbReference type="OMA" id="YMDFPPL"/>
<gene>
    <name evidence="15" type="ORF">AMSG_05266</name>
</gene>
<dbReference type="eggNOG" id="KOG0578">
    <property type="taxonomic scope" value="Eukaryota"/>
</dbReference>
<comment type="cofactor">
    <cofactor evidence="1">
        <name>Mg(2+)</name>
        <dbReference type="ChEBI" id="CHEBI:18420"/>
    </cofactor>
</comment>
<dbReference type="AlphaFoldDB" id="A0A0L0DB02"/>
<feature type="coiled-coil region" evidence="11">
    <location>
        <begin position="519"/>
        <end position="548"/>
    </location>
</feature>
<dbReference type="Proteomes" id="UP000054408">
    <property type="component" value="Unassembled WGS sequence"/>
</dbReference>
<name>A0A0L0DB02_THETB</name>
<dbReference type="GO" id="GO:0004674">
    <property type="term" value="F:protein serine/threonine kinase activity"/>
    <property type="evidence" value="ECO:0007669"/>
    <property type="project" value="UniProtKB-EC"/>
</dbReference>
<evidence type="ECO:0000313" key="16">
    <source>
        <dbReference type="Proteomes" id="UP000054408"/>
    </source>
</evidence>
<dbReference type="STRING" id="461836.A0A0L0DB02"/>
<keyword evidence="15" id="KW-0418">Kinase</keyword>
<keyword evidence="16" id="KW-1185">Reference proteome</keyword>
<evidence type="ECO:0000256" key="10">
    <source>
        <dbReference type="PROSITE-ProRule" id="PRU10141"/>
    </source>
</evidence>
<reference evidence="15 16" key="1">
    <citation type="submission" date="2010-05" db="EMBL/GenBank/DDBJ databases">
        <title>The Genome Sequence of Thecamonas trahens ATCC 50062.</title>
        <authorList>
            <consortium name="The Broad Institute Genome Sequencing Platform"/>
            <person name="Russ C."/>
            <person name="Cuomo C."/>
            <person name="Shea T."/>
            <person name="Young S.K."/>
            <person name="Zeng Q."/>
            <person name="Koehrsen M."/>
            <person name="Haas B."/>
            <person name="Borodovsky M."/>
            <person name="Guigo R."/>
            <person name="Alvarado L."/>
            <person name="Berlin A."/>
            <person name="Bochicchio J."/>
            <person name="Borenstein D."/>
            <person name="Chapman S."/>
            <person name="Chen Z."/>
            <person name="Freedman E."/>
            <person name="Gellesch M."/>
            <person name="Goldberg J."/>
            <person name="Griggs A."/>
            <person name="Gujja S."/>
            <person name="Heilman E."/>
            <person name="Heiman D."/>
            <person name="Hepburn T."/>
            <person name="Howarth C."/>
            <person name="Jen D."/>
            <person name="Larson L."/>
            <person name="Mehta T."/>
            <person name="Park D."/>
            <person name="Pearson M."/>
            <person name="Roberts A."/>
            <person name="Saif S."/>
            <person name="Shenoy N."/>
            <person name="Sisk P."/>
            <person name="Stolte C."/>
            <person name="Sykes S."/>
            <person name="Thomson T."/>
            <person name="Walk T."/>
            <person name="White J."/>
            <person name="Yandava C."/>
            <person name="Burger G."/>
            <person name="Gray M.W."/>
            <person name="Holland P.W.H."/>
            <person name="King N."/>
            <person name="Lang F.B.F."/>
            <person name="Roger A.J."/>
            <person name="Ruiz-Trillo I."/>
            <person name="Lander E."/>
            <person name="Nusbaum C."/>
        </authorList>
    </citation>
    <scope>NUCLEOTIDE SEQUENCE [LARGE SCALE GENOMIC DNA]</scope>
    <source>
        <strain evidence="15 16">ATCC 50062</strain>
    </source>
</reference>
<dbReference type="InterPro" id="IPR011993">
    <property type="entry name" value="PH-like_dom_sf"/>
</dbReference>